<name>A0A1A9X4A3_9MUSC</name>
<keyword evidence="6" id="KW-0675">Receptor</keyword>
<keyword evidence="3 8" id="KW-0812">Transmembrane</keyword>
<evidence type="ECO:0000256" key="4">
    <source>
        <dbReference type="ARBA" id="ARBA00022989"/>
    </source>
</evidence>
<evidence type="ECO:0000256" key="5">
    <source>
        <dbReference type="ARBA" id="ARBA00023136"/>
    </source>
</evidence>
<organism evidence="10 11">
    <name type="scientific">Glossina brevipalpis</name>
    <dbReference type="NCBI Taxonomy" id="37001"/>
    <lineage>
        <taxon>Eukaryota</taxon>
        <taxon>Metazoa</taxon>
        <taxon>Ecdysozoa</taxon>
        <taxon>Arthropoda</taxon>
        <taxon>Hexapoda</taxon>
        <taxon>Insecta</taxon>
        <taxon>Pterygota</taxon>
        <taxon>Neoptera</taxon>
        <taxon>Endopterygota</taxon>
        <taxon>Diptera</taxon>
        <taxon>Brachycera</taxon>
        <taxon>Muscomorpha</taxon>
        <taxon>Hippoboscoidea</taxon>
        <taxon>Glossinidae</taxon>
        <taxon>Glossina</taxon>
    </lineage>
</organism>
<evidence type="ECO:0000256" key="1">
    <source>
        <dbReference type="ARBA" id="ARBA00004651"/>
    </source>
</evidence>
<evidence type="ECO:0000256" key="8">
    <source>
        <dbReference type="SAM" id="Phobius"/>
    </source>
</evidence>
<feature type="chain" id="PRO_5008401010" description="Ionotropic glutamate receptor C-terminal domain-containing protein" evidence="9">
    <location>
        <begin position="24"/>
        <end position="642"/>
    </location>
</feature>
<keyword evidence="5 8" id="KW-0472">Membrane</keyword>
<comment type="subcellular location">
    <subcellularLocation>
        <location evidence="1">Cell membrane</location>
        <topology evidence="1">Multi-pass membrane protein</topology>
    </subcellularLocation>
</comment>
<evidence type="ECO:0000256" key="7">
    <source>
        <dbReference type="ARBA" id="ARBA00023180"/>
    </source>
</evidence>
<reference evidence="10" key="2">
    <citation type="submission" date="2020-05" db="UniProtKB">
        <authorList>
            <consortium name="EnsemblMetazoa"/>
        </authorList>
    </citation>
    <scope>IDENTIFICATION</scope>
    <source>
        <strain evidence="10">IAEA</strain>
    </source>
</reference>
<evidence type="ECO:0000256" key="9">
    <source>
        <dbReference type="SAM" id="SignalP"/>
    </source>
</evidence>
<keyword evidence="2" id="KW-1003">Cell membrane</keyword>
<proteinExistence type="predicted"/>
<dbReference type="EnsemblMetazoa" id="GBRI043676-RA">
    <property type="protein sequence ID" value="GBRI043676-PA"/>
    <property type="gene ID" value="GBRI043676"/>
</dbReference>
<dbReference type="VEuPathDB" id="VectorBase:GBRI043676"/>
<reference evidence="11" key="1">
    <citation type="submission" date="2014-03" db="EMBL/GenBank/DDBJ databases">
        <authorList>
            <person name="Aksoy S."/>
            <person name="Warren W."/>
            <person name="Wilson R.K."/>
        </authorList>
    </citation>
    <scope>NUCLEOTIDE SEQUENCE [LARGE SCALE GENOMIC DNA]</scope>
    <source>
        <strain evidence="11">IAEA</strain>
    </source>
</reference>
<dbReference type="PANTHER" id="PTHR42643">
    <property type="entry name" value="IONOTROPIC RECEPTOR 20A-RELATED"/>
    <property type="match status" value="1"/>
</dbReference>
<keyword evidence="4 8" id="KW-1133">Transmembrane helix</keyword>
<dbReference type="PANTHER" id="PTHR42643:SF24">
    <property type="entry name" value="IONOTROPIC RECEPTOR 60A"/>
    <property type="match status" value="1"/>
</dbReference>
<feature type="signal peptide" evidence="9">
    <location>
        <begin position="1"/>
        <end position="23"/>
    </location>
</feature>
<evidence type="ECO:0000313" key="11">
    <source>
        <dbReference type="Proteomes" id="UP000091820"/>
    </source>
</evidence>
<keyword evidence="9" id="KW-0732">Signal</keyword>
<dbReference type="AlphaFoldDB" id="A0A1A9X4A3"/>
<evidence type="ECO:0000256" key="3">
    <source>
        <dbReference type="ARBA" id="ARBA00022692"/>
    </source>
</evidence>
<evidence type="ECO:0000313" key="10">
    <source>
        <dbReference type="EnsemblMetazoa" id="GBRI043676-PA"/>
    </source>
</evidence>
<evidence type="ECO:0000256" key="6">
    <source>
        <dbReference type="ARBA" id="ARBA00023170"/>
    </source>
</evidence>
<evidence type="ECO:0008006" key="12">
    <source>
        <dbReference type="Google" id="ProtNLM"/>
    </source>
</evidence>
<feature type="transmembrane region" description="Helical" evidence="8">
    <location>
        <begin position="383"/>
        <end position="403"/>
    </location>
</feature>
<dbReference type="SUPFAM" id="SSF53850">
    <property type="entry name" value="Periplasmic binding protein-like II"/>
    <property type="match status" value="1"/>
</dbReference>
<sequence length="642" mass="74208">MKLTFATTTFCILWVLRWKSVLAIVNPNNETAGIVIYLRKPNDIGPRSWNAGINCLETFSELYFQRREKLTRSLNIVSVQAYNLTTPAAQIQSGYLKHLNEVIGQNHTHRKYYQLRVISDAKVYSSGYLNGDGLVLADYYVIVLDNVRRLSNLLRRYMIPSISWNPGAKFLVLYHNASDRNRGEETAMEIFVEMQRAFAMRVAVLYATSATKYSLLALRYYHELRCRELIAQPFGQCDDGKLTPGTAAMKPILYKYFNAFNAKNCTFYLCASIWAPFVEADCINGIEMRLMGFLKERLKFKLNQTCSDDNRGVEDDSGEFSGLLGKLNKKSCDFIIGGFYPDNDVIEKFWVTDCYLQDRYTWFVKLADTRPIWLALCSIFDPIIWLSLIGMLFISWMFWYIFVSVLPEPKKFKDFSLTGINNLAVVICVSVNERPFCHASRIFFLALTLYGLNVSTTYSSKLISVLTDPGLMDQIDSLSEVVAAGLPFGGSEESRDWFENEEDQWIFDNYNDSLDFQPNSVNLEAVKIGKRVILSSRMYILQNKIADDLYAFKRNVFSSPVQMIMKPGFPFLIEFNLLIRRMRDSGIFEKINDDFRYNNTYLNRIHKMRPDFIVEMSPPSSWHYDFYPYTWVGAVSKYHVVT</sequence>
<accession>A0A1A9X4A3</accession>
<evidence type="ECO:0000256" key="2">
    <source>
        <dbReference type="ARBA" id="ARBA00022475"/>
    </source>
</evidence>
<dbReference type="Gene3D" id="3.40.190.10">
    <property type="entry name" value="Periplasmic binding protein-like II"/>
    <property type="match status" value="1"/>
</dbReference>
<keyword evidence="11" id="KW-1185">Reference proteome</keyword>
<dbReference type="STRING" id="37001.A0A1A9X4A3"/>
<dbReference type="InterPro" id="IPR052192">
    <property type="entry name" value="Insect_Ionotropic_Sensory_Rcpt"/>
</dbReference>
<dbReference type="Proteomes" id="UP000091820">
    <property type="component" value="Unassembled WGS sequence"/>
</dbReference>
<protein>
    <recommendedName>
        <fullName evidence="12">Ionotropic glutamate receptor C-terminal domain-containing protein</fullName>
    </recommendedName>
</protein>
<keyword evidence="7" id="KW-0325">Glycoprotein</keyword>
<dbReference type="GO" id="GO:0005886">
    <property type="term" value="C:plasma membrane"/>
    <property type="evidence" value="ECO:0007669"/>
    <property type="project" value="UniProtKB-SubCell"/>
</dbReference>